<name>A0ABV7DXF5_9RHOB</name>
<evidence type="ECO:0000313" key="1">
    <source>
        <dbReference type="EMBL" id="MFC3087526.1"/>
    </source>
</evidence>
<gene>
    <name evidence="1" type="ORF">ACFOD6_15870</name>
</gene>
<dbReference type="Proteomes" id="UP001595445">
    <property type="component" value="Unassembled WGS sequence"/>
</dbReference>
<comment type="caution">
    <text evidence="1">The sequence shown here is derived from an EMBL/GenBank/DDBJ whole genome shotgun (WGS) entry which is preliminary data.</text>
</comment>
<evidence type="ECO:0000313" key="2">
    <source>
        <dbReference type="Proteomes" id="UP001595445"/>
    </source>
</evidence>
<organism evidence="1 2">
    <name type="scientific">Tabrizicola soli</name>
    <dbReference type="NCBI Taxonomy" id="2185115"/>
    <lineage>
        <taxon>Bacteria</taxon>
        <taxon>Pseudomonadati</taxon>
        <taxon>Pseudomonadota</taxon>
        <taxon>Alphaproteobacteria</taxon>
        <taxon>Rhodobacterales</taxon>
        <taxon>Paracoccaceae</taxon>
        <taxon>Tabrizicola</taxon>
    </lineage>
</organism>
<sequence length="69" mass="7290">MKATLPNERYCQYPYALLTPSVAVNLTEGIKRGTCNMIKKPDTSKLLGFKLESGAAVADKIGVKGGGAC</sequence>
<reference evidence="2" key="1">
    <citation type="journal article" date="2019" name="Int. J. Syst. Evol. Microbiol.">
        <title>The Global Catalogue of Microorganisms (GCM) 10K type strain sequencing project: providing services to taxonomists for standard genome sequencing and annotation.</title>
        <authorList>
            <consortium name="The Broad Institute Genomics Platform"/>
            <consortium name="The Broad Institute Genome Sequencing Center for Infectious Disease"/>
            <person name="Wu L."/>
            <person name="Ma J."/>
        </authorList>
    </citation>
    <scope>NUCLEOTIDE SEQUENCE [LARGE SCALE GENOMIC DNA]</scope>
    <source>
        <strain evidence="2">KCTC 62102</strain>
    </source>
</reference>
<accession>A0ABV7DXF5</accession>
<keyword evidence="2" id="KW-1185">Reference proteome</keyword>
<dbReference type="EMBL" id="JBHRSM010000025">
    <property type="protein sequence ID" value="MFC3087526.1"/>
    <property type="molecule type" value="Genomic_DNA"/>
</dbReference>
<protein>
    <submittedName>
        <fullName evidence="1">Uncharacterized protein</fullName>
    </submittedName>
</protein>
<proteinExistence type="predicted"/>
<dbReference type="RefSeq" id="WP_197641551.1">
    <property type="nucleotide sequence ID" value="NZ_JAEACP010000001.1"/>
</dbReference>